<accession>A0ABR1B8I4</accession>
<dbReference type="Proteomes" id="UP001359485">
    <property type="component" value="Unassembled WGS sequence"/>
</dbReference>
<comment type="caution">
    <text evidence="1">The sequence shown here is derived from an EMBL/GenBank/DDBJ whole genome shotgun (WGS) entry which is preliminary data.</text>
</comment>
<keyword evidence="2" id="KW-1185">Reference proteome</keyword>
<sequence length="52" mass="5500">MGSGLTGFVLNQPSIVIISESSVQAKIHMEAVEALREPLFPHNALNRAALAA</sequence>
<proteinExistence type="predicted"/>
<name>A0ABR1B8I4_POLSC</name>
<feature type="non-terminal residue" evidence="1">
    <location>
        <position position="52"/>
    </location>
</feature>
<reference evidence="1 2" key="1">
    <citation type="submission" date="2023-09" db="EMBL/GenBank/DDBJ databases">
        <title>Genomes of two closely related lineages of the louse Polyplax serrata with different host specificities.</title>
        <authorList>
            <person name="Martinu J."/>
            <person name="Tarabai H."/>
            <person name="Stefka J."/>
            <person name="Hypsa V."/>
        </authorList>
    </citation>
    <scope>NUCLEOTIDE SEQUENCE [LARGE SCALE GENOMIC DNA]</scope>
    <source>
        <strain evidence="1">98ZLc_SE</strain>
    </source>
</reference>
<organism evidence="1 2">
    <name type="scientific">Polyplax serrata</name>
    <name type="common">Common mouse louse</name>
    <dbReference type="NCBI Taxonomy" id="468196"/>
    <lineage>
        <taxon>Eukaryota</taxon>
        <taxon>Metazoa</taxon>
        <taxon>Ecdysozoa</taxon>
        <taxon>Arthropoda</taxon>
        <taxon>Hexapoda</taxon>
        <taxon>Insecta</taxon>
        <taxon>Pterygota</taxon>
        <taxon>Neoptera</taxon>
        <taxon>Paraneoptera</taxon>
        <taxon>Psocodea</taxon>
        <taxon>Troctomorpha</taxon>
        <taxon>Phthiraptera</taxon>
        <taxon>Anoplura</taxon>
        <taxon>Polyplacidae</taxon>
        <taxon>Polyplax</taxon>
    </lineage>
</organism>
<evidence type="ECO:0000313" key="1">
    <source>
        <dbReference type="EMBL" id="KAK6635506.1"/>
    </source>
</evidence>
<gene>
    <name evidence="1" type="ORF">RUM44_000758</name>
</gene>
<protein>
    <submittedName>
        <fullName evidence="1">Uncharacterized protein</fullName>
    </submittedName>
</protein>
<evidence type="ECO:0000313" key="2">
    <source>
        <dbReference type="Proteomes" id="UP001359485"/>
    </source>
</evidence>
<dbReference type="EMBL" id="JAWJWF010000003">
    <property type="protein sequence ID" value="KAK6635506.1"/>
    <property type="molecule type" value="Genomic_DNA"/>
</dbReference>